<accession>A0A0A9FAP4</accession>
<organism evidence="1">
    <name type="scientific">Arundo donax</name>
    <name type="common">Giant reed</name>
    <name type="synonym">Donax arundinaceus</name>
    <dbReference type="NCBI Taxonomy" id="35708"/>
    <lineage>
        <taxon>Eukaryota</taxon>
        <taxon>Viridiplantae</taxon>
        <taxon>Streptophyta</taxon>
        <taxon>Embryophyta</taxon>
        <taxon>Tracheophyta</taxon>
        <taxon>Spermatophyta</taxon>
        <taxon>Magnoliopsida</taxon>
        <taxon>Liliopsida</taxon>
        <taxon>Poales</taxon>
        <taxon>Poaceae</taxon>
        <taxon>PACMAD clade</taxon>
        <taxon>Arundinoideae</taxon>
        <taxon>Arundineae</taxon>
        <taxon>Arundo</taxon>
    </lineage>
</organism>
<sequence length="45" mass="5438">MILFKQYHWFGMSYLPGTFCVHVKNKVKIRYAKFVQFQSLIPNND</sequence>
<proteinExistence type="predicted"/>
<name>A0A0A9FAP4_ARUDO</name>
<dbReference type="EMBL" id="GBRH01189612">
    <property type="protein sequence ID" value="JAE08284.1"/>
    <property type="molecule type" value="Transcribed_RNA"/>
</dbReference>
<protein>
    <submittedName>
        <fullName evidence="1">Uncharacterized protein</fullName>
    </submittedName>
</protein>
<reference evidence="1" key="2">
    <citation type="journal article" date="2015" name="Data Brief">
        <title>Shoot transcriptome of the giant reed, Arundo donax.</title>
        <authorList>
            <person name="Barrero R.A."/>
            <person name="Guerrero F.D."/>
            <person name="Moolhuijzen P."/>
            <person name="Goolsby J.A."/>
            <person name="Tidwell J."/>
            <person name="Bellgard S.E."/>
            <person name="Bellgard M.I."/>
        </authorList>
    </citation>
    <scope>NUCLEOTIDE SEQUENCE</scope>
    <source>
        <tissue evidence="1">Shoot tissue taken approximately 20 cm above the soil surface</tissue>
    </source>
</reference>
<evidence type="ECO:0000313" key="1">
    <source>
        <dbReference type="EMBL" id="JAE08284.1"/>
    </source>
</evidence>
<dbReference type="AlphaFoldDB" id="A0A0A9FAP4"/>
<reference evidence="1" key="1">
    <citation type="submission" date="2014-09" db="EMBL/GenBank/DDBJ databases">
        <authorList>
            <person name="Magalhaes I.L.F."/>
            <person name="Oliveira U."/>
            <person name="Santos F.R."/>
            <person name="Vidigal T.H.D.A."/>
            <person name="Brescovit A.D."/>
            <person name="Santos A.J."/>
        </authorList>
    </citation>
    <scope>NUCLEOTIDE SEQUENCE</scope>
    <source>
        <tissue evidence="1">Shoot tissue taken approximately 20 cm above the soil surface</tissue>
    </source>
</reference>